<dbReference type="VEuPathDB" id="TriTrypDB:C4B63_10g167"/>
<name>A0A2V2WX93_TRYCR</name>
<protein>
    <submittedName>
        <fullName evidence="2">Uncharacterized protein</fullName>
    </submittedName>
</protein>
<dbReference type="VEuPathDB" id="TriTrypDB:TcCL_NonESM06169"/>
<proteinExistence type="predicted"/>
<dbReference type="VEuPathDB" id="TriTrypDB:TCSYLVIO_004312"/>
<comment type="caution">
    <text evidence="2">The sequence shown here is derived from an EMBL/GenBank/DDBJ whole genome shotgun (WGS) entry which is preliminary data.</text>
</comment>
<dbReference type="VEuPathDB" id="TriTrypDB:C3747_47g296"/>
<evidence type="ECO:0000313" key="3">
    <source>
        <dbReference type="Proteomes" id="UP000246078"/>
    </source>
</evidence>
<dbReference type="EMBL" id="PRFC01000047">
    <property type="protein sequence ID" value="PWV12832.1"/>
    <property type="molecule type" value="Genomic_DNA"/>
</dbReference>
<dbReference type="Proteomes" id="UP000246078">
    <property type="component" value="Unassembled WGS sequence"/>
</dbReference>
<accession>A0A2V2WX93</accession>
<dbReference type="VEuPathDB" id="TriTrypDB:TcBrA4_0128910"/>
<dbReference type="VEuPathDB" id="TriTrypDB:ECC02_007350"/>
<feature type="region of interest" description="Disordered" evidence="1">
    <location>
        <begin position="158"/>
        <end position="178"/>
    </location>
</feature>
<dbReference type="VEuPathDB" id="TriTrypDB:Tc_MARK_5127"/>
<evidence type="ECO:0000313" key="2">
    <source>
        <dbReference type="EMBL" id="PWV12832.1"/>
    </source>
</evidence>
<organism evidence="2 3">
    <name type="scientific">Trypanosoma cruzi</name>
    <dbReference type="NCBI Taxonomy" id="5693"/>
    <lineage>
        <taxon>Eukaryota</taxon>
        <taxon>Discoba</taxon>
        <taxon>Euglenozoa</taxon>
        <taxon>Kinetoplastea</taxon>
        <taxon>Metakinetoplastina</taxon>
        <taxon>Trypanosomatida</taxon>
        <taxon>Trypanosomatidae</taxon>
        <taxon>Trypanosoma</taxon>
        <taxon>Schizotrypanum</taxon>
    </lineage>
</organism>
<sequence length="220" mass="24441">MGEIHRETLLRRGRGGAVVVEQEGGAEKRLRRKIRRGGRRRTERSTESPVSVEEQYRVLRPTTFTAAVIVEDVYGNISVNQVKRQATPLAAYQNASGQALRSEAVLSPEITILDQCLPPAPLITRMRWQFDAMVHRLAKAQGKRPEELAVIRIEGDKKGNQEMDGKDATISKKPDGGVPQWQSRNNVSFLPRVLYLTEASSGRIAARVATGLSSTAMCRH</sequence>
<dbReference type="AlphaFoldDB" id="A0A2V2WX93"/>
<dbReference type="VEuPathDB" id="TriTrypDB:TcCLB.510003.20"/>
<reference evidence="2 3" key="1">
    <citation type="journal article" date="2018" name="Microb. Genom.">
        <title>Expanding an expanded genome: long-read sequencing of Trypanosoma cruzi.</title>
        <authorList>
            <person name="Berna L."/>
            <person name="Rodriguez M."/>
            <person name="Chiribao M.L."/>
            <person name="Parodi-Talice A."/>
            <person name="Pita S."/>
            <person name="Rijo G."/>
            <person name="Alvarez-Valin F."/>
            <person name="Robello C."/>
        </authorList>
    </citation>
    <scope>NUCLEOTIDE SEQUENCE [LARGE SCALE GENOMIC DNA]</scope>
    <source>
        <strain evidence="2 3">TCC</strain>
    </source>
</reference>
<dbReference type="VEuPathDB" id="TriTrypDB:TCDM_04320"/>
<feature type="compositionally biased region" description="Basic and acidic residues" evidence="1">
    <location>
        <begin position="158"/>
        <end position="175"/>
    </location>
</feature>
<dbReference type="VEuPathDB" id="TriTrypDB:BCY84_15113"/>
<evidence type="ECO:0000256" key="1">
    <source>
        <dbReference type="SAM" id="MobiDB-lite"/>
    </source>
</evidence>
<dbReference type="VEuPathDB" id="TriTrypDB:TcG_02906"/>
<gene>
    <name evidence="2" type="ORF">C3747_47g296</name>
</gene>